<dbReference type="InterPro" id="IPR051330">
    <property type="entry name" value="Phosphatase_reg/MetRdx"/>
</dbReference>
<name>A0A1E1XCB3_9ACAR</name>
<evidence type="ECO:0000256" key="1">
    <source>
        <dbReference type="ARBA" id="ARBA00006658"/>
    </source>
</evidence>
<reference evidence="3" key="1">
    <citation type="journal article" date="2017" name="Front. Cell. Infect. Microbiol.">
        <title>The Distinct Transcriptional Response of the Midgut of Amblyomma sculptum and Amblyomma aureolatum Ticks to Rickettsia rickettsii Correlates to Their Differences in Susceptibility to Infection.</title>
        <authorList>
            <person name="Martins L.A."/>
            <person name="Galletti M.F.B.M."/>
            <person name="Ribeiro J.M."/>
            <person name="Fujita A."/>
            <person name="Costa F.B."/>
            <person name="Labruna M.B."/>
            <person name="Daffre S."/>
            <person name="Fogaca A.C."/>
        </authorList>
    </citation>
    <scope>NUCLEOTIDE SEQUENCE</scope>
</reference>
<evidence type="ECO:0000313" key="3">
    <source>
        <dbReference type="EMBL" id="JAT96741.1"/>
    </source>
</evidence>
<dbReference type="Pfam" id="PF04176">
    <property type="entry name" value="TIP41"/>
    <property type="match status" value="1"/>
</dbReference>
<sequence length="281" mass="32573">MCGGTEEHFSFGPWKVTGRSSHILQSQCPTPSICRSSPTDGTGENRQICLFCRYIEELKLPTHPDMTFANNILRIEHADEFGVEFNCMDALRCLSSDNYIPRVAAAQAWREARPLADYSKDDEAHFDWTFTSDYKGTLFGKDKTIEVKETDEHIDMEKLKKREQIVFYQDVCLYEDELADHGVAQCSVKMRIMKNSFFVLLRYFLRVDNVLIRMNDTRYYHEAGWNYLLREYTSRECEASQLDLPVAVLTDPAALSEHVPIRKTLRERLDLPSVCQALCKR</sequence>
<comment type="similarity">
    <text evidence="1">Belongs to the TIP41 family.</text>
</comment>
<dbReference type="GO" id="GO:0005829">
    <property type="term" value="C:cytosol"/>
    <property type="evidence" value="ECO:0007669"/>
    <property type="project" value="TreeGrafter"/>
</dbReference>
<evidence type="ECO:0000256" key="2">
    <source>
        <dbReference type="ARBA" id="ARBA00018951"/>
    </source>
</evidence>
<protein>
    <recommendedName>
        <fullName evidence="2">TIP41-like protein</fullName>
    </recommendedName>
</protein>
<dbReference type="InterPro" id="IPR007303">
    <property type="entry name" value="TIP41-like"/>
</dbReference>
<accession>A0A1E1XCB3</accession>
<dbReference type="GO" id="GO:0031929">
    <property type="term" value="P:TOR signaling"/>
    <property type="evidence" value="ECO:0007669"/>
    <property type="project" value="TreeGrafter"/>
</dbReference>
<dbReference type="PANTHER" id="PTHR21021">
    <property type="entry name" value="GAF/PUTATIVE CYTOSKELETAL PROTEIN"/>
    <property type="match status" value="1"/>
</dbReference>
<dbReference type="PANTHER" id="PTHR21021:SF16">
    <property type="entry name" value="TIP41-LIKE PROTEIN"/>
    <property type="match status" value="1"/>
</dbReference>
<organism evidence="3">
    <name type="scientific">Amblyomma aureolatum</name>
    <dbReference type="NCBI Taxonomy" id="187763"/>
    <lineage>
        <taxon>Eukaryota</taxon>
        <taxon>Metazoa</taxon>
        <taxon>Ecdysozoa</taxon>
        <taxon>Arthropoda</taxon>
        <taxon>Chelicerata</taxon>
        <taxon>Arachnida</taxon>
        <taxon>Acari</taxon>
        <taxon>Parasitiformes</taxon>
        <taxon>Ixodida</taxon>
        <taxon>Ixodoidea</taxon>
        <taxon>Ixodidae</taxon>
        <taxon>Amblyomminae</taxon>
        <taxon>Amblyomma</taxon>
    </lineage>
</organism>
<dbReference type="AlphaFoldDB" id="A0A1E1XCB3"/>
<dbReference type="EMBL" id="GFAC01002447">
    <property type="protein sequence ID" value="JAT96741.1"/>
    <property type="molecule type" value="mRNA"/>
</dbReference>
<proteinExistence type="evidence at transcript level"/>